<feature type="signal peptide" evidence="1">
    <location>
        <begin position="1"/>
        <end position="24"/>
    </location>
</feature>
<sequence length="264" mass="29582">MRPFAPHFVLTRTLGLAVMQAVQTLIIPRPNLEGPFTVYALQYNGAAVPQYYVEASKSKPNLIISRFQSAPAPPPPQPMGYGHGHGYGQPPYYQPPPQPHGYMPANPYGHYYPPQPAAPPPSQVRVGTVAVSSLSSKINLSIHNIPELQMKRPDILSSGHRFPHPRLGNLEWKEEDLFKKRFKLVDQNKTVLARFSKWKTQQPNTMLPDGKKYAFLIYIQADPELLDWIVVSGLGAVEYRIKSDKDFEKAMKGSDDDDGGFLFG</sequence>
<dbReference type="EMBL" id="QUQM01000007">
    <property type="protein sequence ID" value="KAA8645310.1"/>
    <property type="molecule type" value="Genomic_DNA"/>
</dbReference>
<organism evidence="2 3">
    <name type="scientific">Aspergillus tanneri</name>
    <dbReference type="NCBI Taxonomy" id="1220188"/>
    <lineage>
        <taxon>Eukaryota</taxon>
        <taxon>Fungi</taxon>
        <taxon>Dikarya</taxon>
        <taxon>Ascomycota</taxon>
        <taxon>Pezizomycotina</taxon>
        <taxon>Eurotiomycetes</taxon>
        <taxon>Eurotiomycetidae</taxon>
        <taxon>Eurotiales</taxon>
        <taxon>Aspergillaceae</taxon>
        <taxon>Aspergillus</taxon>
        <taxon>Aspergillus subgen. Circumdati</taxon>
    </lineage>
</organism>
<comment type="caution">
    <text evidence="2">The sequence shown here is derived from an EMBL/GenBank/DDBJ whole genome shotgun (WGS) entry which is preliminary data.</text>
</comment>
<dbReference type="RefSeq" id="XP_033424671.1">
    <property type="nucleotide sequence ID" value="XM_033571356.1"/>
</dbReference>
<protein>
    <submittedName>
        <fullName evidence="2">Uncharacterized protein</fullName>
    </submittedName>
</protein>
<proteinExistence type="predicted"/>
<dbReference type="AlphaFoldDB" id="A0A5M9MIY7"/>
<evidence type="ECO:0000313" key="3">
    <source>
        <dbReference type="Proteomes" id="UP000324241"/>
    </source>
</evidence>
<gene>
    <name evidence="2" type="ORF">ATNIH1004_006729</name>
</gene>
<dbReference type="VEuPathDB" id="FungiDB:EYZ11_009344"/>
<reference evidence="2 3" key="1">
    <citation type="submission" date="2019-08" db="EMBL/GenBank/DDBJ databases">
        <title>The genome sequence of a newly discovered highly antifungal drug resistant Aspergillus species, Aspergillus tanneri NIH 1004.</title>
        <authorList>
            <person name="Mounaud S."/>
            <person name="Singh I."/>
            <person name="Joardar V."/>
            <person name="Pakala S."/>
            <person name="Pakala S."/>
            <person name="Venepally P."/>
            <person name="Chung J.K."/>
            <person name="Losada L."/>
            <person name="Nierman W.C."/>
        </authorList>
    </citation>
    <scope>NUCLEOTIDE SEQUENCE [LARGE SCALE GENOMIC DNA]</scope>
    <source>
        <strain evidence="2 3">NIH1004</strain>
    </source>
</reference>
<evidence type="ECO:0000256" key="1">
    <source>
        <dbReference type="SAM" id="SignalP"/>
    </source>
</evidence>
<dbReference type="OrthoDB" id="4725912at2759"/>
<evidence type="ECO:0000313" key="2">
    <source>
        <dbReference type="EMBL" id="KAA8645310.1"/>
    </source>
</evidence>
<dbReference type="GeneID" id="54329431"/>
<keyword evidence="1" id="KW-0732">Signal</keyword>
<name>A0A5M9MIY7_9EURO</name>
<accession>A0A5M9MIY7</accession>
<feature type="chain" id="PRO_5024374185" evidence="1">
    <location>
        <begin position="25"/>
        <end position="264"/>
    </location>
</feature>
<dbReference type="Proteomes" id="UP000324241">
    <property type="component" value="Unassembled WGS sequence"/>
</dbReference>